<feature type="compositionally biased region" description="Basic and acidic residues" evidence="8">
    <location>
        <begin position="250"/>
        <end position="271"/>
    </location>
</feature>
<dbReference type="GO" id="GO:0097730">
    <property type="term" value="C:non-motile cilium"/>
    <property type="evidence" value="ECO:0007669"/>
    <property type="project" value="TreeGrafter"/>
</dbReference>
<reference evidence="10" key="2">
    <citation type="journal article" date="2015" name="Gigascience">
        <title>Reconstructing a comprehensive transcriptome assembly of a white-pupal translocated strain of the pest fruit fly Bactrocera cucurbitae.</title>
        <authorList>
            <person name="Sim S.B."/>
            <person name="Calla B."/>
            <person name="Hall B."/>
            <person name="DeRego T."/>
            <person name="Geib S.M."/>
        </authorList>
    </citation>
    <scope>NUCLEOTIDE SEQUENCE</scope>
</reference>
<evidence type="ECO:0000256" key="7">
    <source>
        <dbReference type="ARBA" id="ARBA00023273"/>
    </source>
</evidence>
<dbReference type="PANTHER" id="PTHR34174">
    <property type="entry name" value="HYDROLETHALUS SYNDROME PROTEIN 1"/>
    <property type="match status" value="1"/>
</dbReference>
<evidence type="ECO:0000259" key="9">
    <source>
        <dbReference type="Pfam" id="PF15311"/>
    </source>
</evidence>
<keyword evidence="4" id="KW-0963">Cytoplasm</keyword>
<feature type="compositionally biased region" description="Basic and acidic residues" evidence="8">
    <location>
        <begin position="206"/>
        <end position="222"/>
    </location>
</feature>
<dbReference type="GO" id="GO:0060271">
    <property type="term" value="P:cilium assembly"/>
    <property type="evidence" value="ECO:0007669"/>
    <property type="project" value="TreeGrafter"/>
</dbReference>
<organism evidence="10">
    <name type="scientific">Zeugodacus cucurbitae</name>
    <name type="common">Melon fruit fly</name>
    <name type="synonym">Bactrocera cucurbitae</name>
    <dbReference type="NCBI Taxonomy" id="28588"/>
    <lineage>
        <taxon>Eukaryota</taxon>
        <taxon>Metazoa</taxon>
        <taxon>Ecdysozoa</taxon>
        <taxon>Arthropoda</taxon>
        <taxon>Hexapoda</taxon>
        <taxon>Insecta</taxon>
        <taxon>Pterygota</taxon>
        <taxon>Neoptera</taxon>
        <taxon>Endopterygota</taxon>
        <taxon>Diptera</taxon>
        <taxon>Brachycera</taxon>
        <taxon>Muscomorpha</taxon>
        <taxon>Tephritoidea</taxon>
        <taxon>Tephritidae</taxon>
        <taxon>Zeugodacus</taxon>
        <taxon>Zeugodacus</taxon>
    </lineage>
</organism>
<dbReference type="Pfam" id="PF15311">
    <property type="entry name" value="HYLS1_C"/>
    <property type="match status" value="1"/>
</dbReference>
<dbReference type="InterPro" id="IPR027918">
    <property type="entry name" value="HYLS1_C_dom"/>
</dbReference>
<feature type="compositionally biased region" description="Low complexity" evidence="8">
    <location>
        <begin position="122"/>
        <end position="133"/>
    </location>
</feature>
<evidence type="ECO:0000313" key="10">
    <source>
        <dbReference type="EMBL" id="JAD02388.1"/>
    </source>
</evidence>
<keyword evidence="6" id="KW-0206">Cytoskeleton</keyword>
<sequence>MSHLPLDARAILDYLNELGYRNISAEQLKEFMKDLRKLIKYEETLGINAHQDNYFEKLFKRTTASFRAKLGKENAHGEHAIEVKSKRDRGEHFLRSLNQKESQQQAESRAGMAKKGNQPHSTRTYTTTQRGPTFEGVGTPSKQNAKQKPQQPQKQVQSAKKIAEQRPRSHTSTYGTENLSREQAWQSKNRVPFGECNELRGPQSEATERASSRPTERREASQKRGQIVTTTIGGKEVKSKTNGTVTNPRVESRDNDRGRARIRYPSHERGAPRRSPSGGSYTTARSLGVLIPRQCTATRRRRPLSKDPVALYHYYQSEWNHFREQIPGESSHAELRWMIRERLMDPN</sequence>
<feature type="region of interest" description="Disordered" evidence="8">
    <location>
        <begin position="96"/>
        <end position="283"/>
    </location>
</feature>
<keyword evidence="7" id="KW-0966">Cell projection</keyword>
<proteinExistence type="inferred from homology"/>
<evidence type="ECO:0000256" key="2">
    <source>
        <dbReference type="ARBA" id="ARBA00004138"/>
    </source>
</evidence>
<keyword evidence="5" id="KW-0970">Cilium biogenesis/degradation</keyword>
<comment type="subcellular location">
    <subcellularLocation>
        <location evidence="2">Cell projection</location>
        <location evidence="2">Cilium</location>
    </subcellularLocation>
    <subcellularLocation>
        <location evidence="1">Cytoplasm</location>
        <location evidence="1">Cytoskeleton</location>
        <location evidence="1">Microtubule organizing center</location>
        <location evidence="1">Centrosome</location>
        <location evidence="1">Centriole</location>
    </subcellularLocation>
</comment>
<reference evidence="10" key="1">
    <citation type="submission" date="2014-11" db="EMBL/GenBank/DDBJ databases">
        <authorList>
            <person name="Geib S."/>
        </authorList>
    </citation>
    <scope>NUCLEOTIDE SEQUENCE</scope>
</reference>
<dbReference type="AlphaFoldDB" id="A0A0A1WVF5"/>
<gene>
    <name evidence="10" type="primary">HYLS1_0</name>
    <name evidence="10" type="ORF">g.45693</name>
</gene>
<feature type="compositionally biased region" description="Low complexity" evidence="8">
    <location>
        <begin position="141"/>
        <end position="160"/>
    </location>
</feature>
<dbReference type="InterPro" id="IPR052319">
    <property type="entry name" value="Centriolar_ciliogenesis_assoc"/>
</dbReference>
<dbReference type="EMBL" id="GBXI01011904">
    <property type="protein sequence ID" value="JAD02388.1"/>
    <property type="molecule type" value="Transcribed_RNA"/>
</dbReference>
<accession>A0A0A1WVF5</accession>
<evidence type="ECO:0000256" key="5">
    <source>
        <dbReference type="ARBA" id="ARBA00022794"/>
    </source>
</evidence>
<feature type="compositionally biased region" description="Polar residues" evidence="8">
    <location>
        <begin position="240"/>
        <end position="249"/>
    </location>
</feature>
<evidence type="ECO:0000256" key="8">
    <source>
        <dbReference type="SAM" id="MobiDB-lite"/>
    </source>
</evidence>
<feature type="domain" description="Centriolar and ciliogenesis-associated protein HYLS1 C-terminal" evidence="9">
    <location>
        <begin position="296"/>
        <end position="345"/>
    </location>
</feature>
<dbReference type="PANTHER" id="PTHR34174:SF1">
    <property type="entry name" value="CENTRIOLAR AND CILIOGENESIS-ASSOCIATED PROTEIN HYLS1"/>
    <property type="match status" value="1"/>
</dbReference>
<feature type="compositionally biased region" description="Polar residues" evidence="8">
    <location>
        <begin position="170"/>
        <end position="189"/>
    </location>
</feature>
<feature type="compositionally biased region" description="Polar residues" evidence="8">
    <location>
        <begin position="96"/>
        <end position="107"/>
    </location>
</feature>
<evidence type="ECO:0000256" key="4">
    <source>
        <dbReference type="ARBA" id="ARBA00022490"/>
    </source>
</evidence>
<comment type="similarity">
    <text evidence="3">Belongs to the HYLS1 family.</text>
</comment>
<evidence type="ECO:0000256" key="1">
    <source>
        <dbReference type="ARBA" id="ARBA00004114"/>
    </source>
</evidence>
<name>A0A0A1WVF5_ZEUCU</name>
<dbReference type="GO" id="GO:0005814">
    <property type="term" value="C:centriole"/>
    <property type="evidence" value="ECO:0007669"/>
    <property type="project" value="UniProtKB-SubCell"/>
</dbReference>
<evidence type="ECO:0000256" key="6">
    <source>
        <dbReference type="ARBA" id="ARBA00023212"/>
    </source>
</evidence>
<feature type="compositionally biased region" description="Polar residues" evidence="8">
    <location>
        <begin position="223"/>
        <end position="232"/>
    </location>
</feature>
<evidence type="ECO:0000256" key="3">
    <source>
        <dbReference type="ARBA" id="ARBA00010091"/>
    </source>
</evidence>
<protein>
    <submittedName>
        <fullName evidence="10">Hydrolethalus syndrome protein 1 homolog</fullName>
    </submittedName>
</protein>